<accession>A0A1H4XNW6</accession>
<feature type="region of interest" description="Disordered" evidence="1">
    <location>
        <begin position="809"/>
        <end position="929"/>
    </location>
</feature>
<reference evidence="4" key="1">
    <citation type="submission" date="2016-10" db="EMBL/GenBank/DDBJ databases">
        <authorList>
            <person name="Varghese N."/>
            <person name="Submissions S."/>
        </authorList>
    </citation>
    <scope>NUCLEOTIDE SEQUENCE [LARGE SCALE GENOMIC DNA]</scope>
    <source>
        <strain evidence="4">DSM 44544</strain>
    </source>
</reference>
<dbReference type="EMBL" id="FNSO01000004">
    <property type="protein sequence ID" value="SED07313.1"/>
    <property type="molecule type" value="Genomic_DNA"/>
</dbReference>
<feature type="transmembrane region" description="Helical" evidence="2">
    <location>
        <begin position="626"/>
        <end position="648"/>
    </location>
</feature>
<keyword evidence="2" id="KW-1133">Transmembrane helix</keyword>
<dbReference type="Proteomes" id="UP000199622">
    <property type="component" value="Unassembled WGS sequence"/>
</dbReference>
<evidence type="ECO:0000313" key="3">
    <source>
        <dbReference type="EMBL" id="SED07313.1"/>
    </source>
</evidence>
<keyword evidence="2" id="KW-0812">Transmembrane</keyword>
<evidence type="ECO:0000256" key="2">
    <source>
        <dbReference type="SAM" id="Phobius"/>
    </source>
</evidence>
<feature type="region of interest" description="Disordered" evidence="1">
    <location>
        <begin position="1393"/>
        <end position="1413"/>
    </location>
</feature>
<protein>
    <submittedName>
        <fullName evidence="3">Uncharacterized protein</fullName>
    </submittedName>
</protein>
<gene>
    <name evidence="3" type="ORF">SAMN04489727_6287</name>
</gene>
<feature type="compositionally biased region" description="Basic and acidic residues" evidence="1">
    <location>
        <begin position="824"/>
        <end position="838"/>
    </location>
</feature>
<feature type="compositionally biased region" description="Basic and acidic residues" evidence="1">
    <location>
        <begin position="911"/>
        <end position="925"/>
    </location>
</feature>
<feature type="region of interest" description="Disordered" evidence="1">
    <location>
        <begin position="1251"/>
        <end position="1323"/>
    </location>
</feature>
<feature type="compositionally biased region" description="Pro residues" evidence="1">
    <location>
        <begin position="101"/>
        <end position="116"/>
    </location>
</feature>
<dbReference type="RefSeq" id="WP_091314070.1">
    <property type="nucleotide sequence ID" value="NZ_FNSO01000004.1"/>
</dbReference>
<name>A0A1H4XNW6_9PSEU</name>
<feature type="compositionally biased region" description="Basic and acidic residues" evidence="1">
    <location>
        <begin position="1"/>
        <end position="14"/>
    </location>
</feature>
<feature type="compositionally biased region" description="Basic and acidic residues" evidence="1">
    <location>
        <begin position="1213"/>
        <end position="1227"/>
    </location>
</feature>
<feature type="transmembrane region" description="Helical" evidence="2">
    <location>
        <begin position="692"/>
        <end position="716"/>
    </location>
</feature>
<evidence type="ECO:0000313" key="4">
    <source>
        <dbReference type="Proteomes" id="UP000199622"/>
    </source>
</evidence>
<dbReference type="STRING" id="208445.SAMN04489727_6287"/>
<dbReference type="Gene3D" id="1.20.120.20">
    <property type="entry name" value="Apolipoprotein"/>
    <property type="match status" value="1"/>
</dbReference>
<sequence length="1413" mass="146258">MDHQEHREPERDGPRPPLAVERLATPAPARAEGPMDPRTITALQGGAGNQAVSSLLGAEVRERRPAPPPKAPPVAPATPAPEDVRVPQPVSPVKPVAAPELPAPARPAKAPAPPSAVPHGIGGRRPAQAAPVTAPPAAAAGAQQVVAAVAEAGAEGQATLAAAVDEQLALVETTVEEQQETIEQETTGELAAVEAGFTAAEGRVTTAVAGAQQRMRQAGQAEQARLTAWSTEAGRRLDEGYAARTGQIRALGTTKGAEAVTAANTSAADTRTQVDALAGQARTRGAQRAASPGGADAEGAQARAAAAREVAADTATRISESLGDTVTQLRDLGPETRAQLVGQANEIADRIRTQLPSITAVLTQTTEGAGSQLGQAISAGCSSLTRLGADVAGQLAALRSSVTQAIREQVDLTKAAVRDAGAQAVAAGQAQHDQAAQGGAALLDGILGGIANRRVRRAAAARLAGELSAQVRQGFGDTGQQARVALAEIAQAFSTTAGEALDAVRAAAGQARDQAAETAAAGQAGADGQAASLAEELARLVSGAQQSGDRTVDGAFASLDRTIADLDARFGQALGQFREALAQRAAEATGRAREPLGTLDGRMDQAMREAEEATHRSWLENAVRSVPWGMVAGLVVGLLVTIAVVALLGTGIGALILAGALAGALSAAATTLTDNAVHGRDTNWSELGRQMVVGAIFGAIGGAIGGGVSGALGAAVERQLLTQAGALAIGKAANVVTGATLGIVNNVVAGRPWHEGLLVNIGMSIALSYGPGGRFIENVTSSARGAMVDSGHAFNVTPAEINASSARMQARADAMPDAPVEGALPHEEPPTPVADERTTVPGGGEEERTTVPGGGEEDRPTVPGGGEDERTTVPGGAEDERTTVPGGAEDERTTVPGGPEDERTTMPGGPEEDRPTIPNDEHADLPVEDLPDGTVMHDEHPMSEADARVMYENARRDAPHNEVAVYRNSETGECIVVQGNNEFVDAYEGRNPAMREFLESRPGEPGRWDLVEHSHPVDPASGVTLEPHRYPSGRGGDFDVARLQAEAGGRPVEQTIGIVTERGNETVTYGYDPANPEPYSLTYPDAQGNPVTRRFRSMEAYGEWYENQPGTGGGTPHLEGDATPAAAAPGEREGEPPVTAPEEPAVAPGEPPARAAAEPAEIDAGIRRVRELLAEPEVTAGRRGDRAFERDVQGQLRNQEGRTLEEQLQSARADAEAARELGDPAMLEESRQRLDALRDRVEALEGQLRRITEGDLPGEQIVEGPVAGEPPERAAERARVEGSAETRANFRRQVAPDEVVGAPAAEGGTGQTGHARSGHGWSEQMQADILNRPDRVFTGLNSDGRAVDIYYRNNGDVAITVAGRKEEVITAYGPSDPDGTGSFNDVSKWADKPGYVEINPRNGRPIRPGSAGE</sequence>
<feature type="region of interest" description="Disordered" evidence="1">
    <location>
        <begin position="1"/>
        <end position="129"/>
    </location>
</feature>
<feature type="compositionally biased region" description="Basic and acidic residues" evidence="1">
    <location>
        <begin position="1270"/>
        <end position="1284"/>
    </location>
</feature>
<organism evidence="3 4">
    <name type="scientific">Amycolatopsis tolypomycina</name>
    <dbReference type="NCBI Taxonomy" id="208445"/>
    <lineage>
        <taxon>Bacteria</taxon>
        <taxon>Bacillati</taxon>
        <taxon>Actinomycetota</taxon>
        <taxon>Actinomycetes</taxon>
        <taxon>Pseudonocardiales</taxon>
        <taxon>Pseudonocardiaceae</taxon>
        <taxon>Amycolatopsis</taxon>
    </lineage>
</organism>
<feature type="region of interest" description="Disordered" evidence="1">
    <location>
        <begin position="1105"/>
        <end position="1159"/>
    </location>
</feature>
<feature type="compositionally biased region" description="Low complexity" evidence="1">
    <location>
        <begin position="1136"/>
        <end position="1159"/>
    </location>
</feature>
<evidence type="ECO:0000256" key="1">
    <source>
        <dbReference type="SAM" id="MobiDB-lite"/>
    </source>
</evidence>
<keyword evidence="2" id="KW-0472">Membrane</keyword>
<feature type="compositionally biased region" description="Pro residues" evidence="1">
    <location>
        <begin position="66"/>
        <end position="79"/>
    </location>
</feature>
<keyword evidence="4" id="KW-1185">Reference proteome</keyword>
<feature type="transmembrane region" description="Helical" evidence="2">
    <location>
        <begin position="655"/>
        <end position="672"/>
    </location>
</feature>
<proteinExistence type="predicted"/>
<feature type="region of interest" description="Disordered" evidence="1">
    <location>
        <begin position="1184"/>
        <end position="1227"/>
    </location>
</feature>